<comment type="catalytic activity">
    <reaction evidence="6 7">
        <text>[thioredoxin]-dithiol + NADP(+) = [thioredoxin]-disulfide + NADPH + H(+)</text>
        <dbReference type="Rhea" id="RHEA:20345"/>
        <dbReference type="Rhea" id="RHEA-COMP:10698"/>
        <dbReference type="Rhea" id="RHEA-COMP:10700"/>
        <dbReference type="ChEBI" id="CHEBI:15378"/>
        <dbReference type="ChEBI" id="CHEBI:29950"/>
        <dbReference type="ChEBI" id="CHEBI:50058"/>
        <dbReference type="ChEBI" id="CHEBI:57783"/>
        <dbReference type="ChEBI" id="CHEBI:58349"/>
        <dbReference type="EC" id="1.8.1.9"/>
    </reaction>
</comment>
<evidence type="ECO:0000256" key="9">
    <source>
        <dbReference type="SAM" id="MobiDB-lite"/>
    </source>
</evidence>
<proteinExistence type="inferred from homology"/>
<dbReference type="EC" id="1.8.1.9" evidence="7"/>
<dbReference type="NCBIfam" id="TIGR01292">
    <property type="entry name" value="TRX_reduct"/>
    <property type="match status" value="1"/>
</dbReference>
<dbReference type="PRINTS" id="PR00368">
    <property type="entry name" value="FADPNR"/>
</dbReference>
<feature type="compositionally biased region" description="Low complexity" evidence="9">
    <location>
        <begin position="351"/>
        <end position="363"/>
    </location>
</feature>
<comment type="subunit">
    <text evidence="7">Homodimer.</text>
</comment>
<keyword evidence="5 7" id="KW-0676">Redox-active center</keyword>
<evidence type="ECO:0000259" key="10">
    <source>
        <dbReference type="Pfam" id="PF07992"/>
    </source>
</evidence>
<evidence type="ECO:0000256" key="2">
    <source>
        <dbReference type="ARBA" id="ARBA00022827"/>
    </source>
</evidence>
<name>A0A077M834_9MICO</name>
<keyword evidence="12" id="KW-1185">Reference proteome</keyword>
<evidence type="ECO:0000256" key="5">
    <source>
        <dbReference type="ARBA" id="ARBA00023284"/>
    </source>
</evidence>
<dbReference type="AlphaFoldDB" id="A0A077M834"/>
<dbReference type="RefSeq" id="WP_083454553.1">
    <property type="nucleotide sequence ID" value="NZ_HF570958.1"/>
</dbReference>
<keyword evidence="3 7" id="KW-0560">Oxidoreductase</keyword>
<dbReference type="InterPro" id="IPR036188">
    <property type="entry name" value="FAD/NAD-bd_sf"/>
</dbReference>
<keyword evidence="8" id="KW-0521">NADP</keyword>
<evidence type="ECO:0000256" key="8">
    <source>
        <dbReference type="RuleBase" id="RU003881"/>
    </source>
</evidence>
<keyword evidence="1 7" id="KW-0285">Flavoprotein</keyword>
<evidence type="ECO:0000256" key="3">
    <source>
        <dbReference type="ARBA" id="ARBA00023002"/>
    </source>
</evidence>
<dbReference type="OrthoDB" id="9806179at2"/>
<comment type="caution">
    <text evidence="11">The sequence shown here is derived from an EMBL/GenBank/DDBJ whole genome shotgun (WGS) entry which is preliminary data.</text>
</comment>
<evidence type="ECO:0000313" key="12">
    <source>
        <dbReference type="Proteomes" id="UP000035721"/>
    </source>
</evidence>
<reference evidence="11 12" key="1">
    <citation type="journal article" date="2013" name="ISME J.">
        <title>A metabolic model for members of the genus Tetrasphaera involved in enhanced biological phosphorus removal.</title>
        <authorList>
            <person name="Kristiansen R."/>
            <person name="Nguyen H.T.T."/>
            <person name="Saunders A.M."/>
            <person name="Nielsen J.L."/>
            <person name="Wimmer R."/>
            <person name="Le V.Q."/>
            <person name="McIlroy S.J."/>
            <person name="Petrovski S."/>
            <person name="Seviour R.J."/>
            <person name="Calteau A."/>
            <person name="Nielsen K.L."/>
            <person name="Nielsen P.H."/>
        </authorList>
    </citation>
    <scope>NUCLEOTIDE SEQUENCE [LARGE SCALE GENOMIC DNA]</scope>
    <source>
        <strain evidence="11 12">T1-X7</strain>
    </source>
</reference>
<evidence type="ECO:0000256" key="7">
    <source>
        <dbReference type="RuleBase" id="RU003880"/>
    </source>
</evidence>
<evidence type="ECO:0000256" key="6">
    <source>
        <dbReference type="ARBA" id="ARBA00048132"/>
    </source>
</evidence>
<keyword evidence="2 7" id="KW-0274">FAD</keyword>
<evidence type="ECO:0000256" key="1">
    <source>
        <dbReference type="ARBA" id="ARBA00022630"/>
    </source>
</evidence>
<dbReference type="GO" id="GO:0004791">
    <property type="term" value="F:thioredoxin-disulfide reductase (NADPH) activity"/>
    <property type="evidence" value="ECO:0007669"/>
    <property type="project" value="UniProtKB-UniRule"/>
</dbReference>
<dbReference type="InterPro" id="IPR008255">
    <property type="entry name" value="Pyr_nucl-diS_OxRdtase_2_AS"/>
</dbReference>
<dbReference type="GO" id="GO:0019430">
    <property type="term" value="P:removal of superoxide radicals"/>
    <property type="evidence" value="ECO:0007669"/>
    <property type="project" value="UniProtKB-UniRule"/>
</dbReference>
<feature type="region of interest" description="Disordered" evidence="9">
    <location>
        <begin position="334"/>
        <end position="363"/>
    </location>
</feature>
<dbReference type="Pfam" id="PF07992">
    <property type="entry name" value="Pyr_redox_2"/>
    <property type="match status" value="1"/>
</dbReference>
<dbReference type="SUPFAM" id="SSF51905">
    <property type="entry name" value="FAD/NAD(P)-binding domain"/>
    <property type="match status" value="1"/>
</dbReference>
<dbReference type="EMBL" id="CAJB01000412">
    <property type="protein sequence ID" value="CCH80170.1"/>
    <property type="molecule type" value="Genomic_DNA"/>
</dbReference>
<sequence length="363" mass="38162">MTTSSPSGDLRDVIIIGSGPAGYTAAVYAARADLRPLVFEGAVTAGGALMNTTEVENFPGFEHGIQGPDLMFAMRGQAERFGAEIITDDVQAVSLDGPVKTVTDDEGRTYAARSVILAMGSAYRELGLSDEKRLSGHGVSWCATCDGFFFRDQDIAVVGGGDSAIEEATFLTKFARSVTIVHRRDELRASKIMAARAFANDKIGFAWNSEVAAIHGDEKLTGVTLRDTVTGETRELPVTGLFVAIGHEPRNELLHGVVDLDPEGYVLVEGRSTRTNLDGVFAAGDLVDHTYRQAITAAGSGCAAALDAERYLSALDQVEDLTPQSAAAIAGEVAASLSDRDVEPTGDELDGVSAGSGESVSAR</sequence>
<dbReference type="STRING" id="1194083.BN12_780019"/>
<feature type="domain" description="FAD/NAD(P)-binding" evidence="10">
    <location>
        <begin position="12"/>
        <end position="301"/>
    </location>
</feature>
<dbReference type="PANTHER" id="PTHR48105">
    <property type="entry name" value="THIOREDOXIN REDUCTASE 1-RELATED-RELATED"/>
    <property type="match status" value="1"/>
</dbReference>
<dbReference type="PROSITE" id="PS00573">
    <property type="entry name" value="PYRIDINE_REDOX_2"/>
    <property type="match status" value="1"/>
</dbReference>
<evidence type="ECO:0000313" key="11">
    <source>
        <dbReference type="EMBL" id="CCH80170.1"/>
    </source>
</evidence>
<gene>
    <name evidence="11" type="primary">trxB</name>
    <name evidence="11" type="ORF">BN12_780019</name>
</gene>
<protein>
    <recommendedName>
        <fullName evidence="7">Thioredoxin reductase</fullName>
        <ecNumber evidence="7">1.8.1.9</ecNumber>
    </recommendedName>
</protein>
<accession>A0A077M834</accession>
<dbReference type="InterPro" id="IPR023753">
    <property type="entry name" value="FAD/NAD-binding_dom"/>
</dbReference>
<comment type="similarity">
    <text evidence="7">Belongs to the class-II pyridine nucleotide-disulfide oxidoreductase family.</text>
</comment>
<organism evidence="11 12">
    <name type="scientific">Nostocoides japonicum T1-X7</name>
    <dbReference type="NCBI Taxonomy" id="1194083"/>
    <lineage>
        <taxon>Bacteria</taxon>
        <taxon>Bacillati</taxon>
        <taxon>Actinomycetota</taxon>
        <taxon>Actinomycetes</taxon>
        <taxon>Micrococcales</taxon>
        <taxon>Intrasporangiaceae</taxon>
        <taxon>Nostocoides</taxon>
    </lineage>
</organism>
<comment type="cofactor">
    <cofactor evidence="8">
        <name>FAD</name>
        <dbReference type="ChEBI" id="CHEBI:57692"/>
    </cofactor>
    <text evidence="8">Binds 1 FAD per subunit.</text>
</comment>
<evidence type="ECO:0000256" key="4">
    <source>
        <dbReference type="ARBA" id="ARBA00023157"/>
    </source>
</evidence>
<dbReference type="Gene3D" id="3.50.50.60">
    <property type="entry name" value="FAD/NAD(P)-binding domain"/>
    <property type="match status" value="2"/>
</dbReference>
<dbReference type="PRINTS" id="PR00469">
    <property type="entry name" value="PNDRDTASEII"/>
</dbReference>
<dbReference type="GO" id="GO:0005737">
    <property type="term" value="C:cytoplasm"/>
    <property type="evidence" value="ECO:0007669"/>
    <property type="project" value="InterPro"/>
</dbReference>
<keyword evidence="4" id="KW-1015">Disulfide bond</keyword>
<dbReference type="Proteomes" id="UP000035721">
    <property type="component" value="Unassembled WGS sequence"/>
</dbReference>
<dbReference type="InterPro" id="IPR050097">
    <property type="entry name" value="Ferredoxin-NADP_redctase_2"/>
</dbReference>
<dbReference type="InterPro" id="IPR005982">
    <property type="entry name" value="Thioredox_Rdtase"/>
</dbReference>